<reference evidence="7" key="1">
    <citation type="submission" date="2017-02" db="UniProtKB">
        <authorList>
            <consortium name="WormBaseParasite"/>
        </authorList>
    </citation>
    <scope>IDENTIFICATION</scope>
</reference>
<feature type="compositionally biased region" description="Polar residues" evidence="3">
    <location>
        <begin position="223"/>
        <end position="239"/>
    </location>
</feature>
<dbReference type="PANTHER" id="PTHR19303:SF71">
    <property type="entry name" value="ZINC FINGER PHD-TYPE DOMAIN-CONTAINING PROTEIN"/>
    <property type="match status" value="1"/>
</dbReference>
<evidence type="ECO:0000256" key="1">
    <source>
        <dbReference type="ARBA" id="ARBA00004123"/>
    </source>
</evidence>
<dbReference type="InterPro" id="IPR009057">
    <property type="entry name" value="Homeodomain-like_sf"/>
</dbReference>
<sequence>MLPHELEQKYNITKLQVFLLKFMLEERILKVAEVLRNRISIIRQQATSLSDRHALKRRRTNFVGLNLLMWRFFCDCRDQGIVLNGRQLKEHALSIARQLGLHNFKGSEGWLDSFKRRHNIDLKTMTGQPVIYEAEADLNSFCIGDNPTSTTGELVTSFLCDPHQFLVTLLMISSVKYFQISRAIETIRSYITMTDITLLPMLVNLQKGLTGIAAKKKLKENLPSDSNQSSDSAAKQQSCAEEKVAILSS</sequence>
<keyword evidence="6" id="KW-1185">Reference proteome</keyword>
<organism evidence="7">
    <name type="scientific">Enterobius vermicularis</name>
    <name type="common">Human pinworm</name>
    <dbReference type="NCBI Taxonomy" id="51028"/>
    <lineage>
        <taxon>Eukaryota</taxon>
        <taxon>Metazoa</taxon>
        <taxon>Ecdysozoa</taxon>
        <taxon>Nematoda</taxon>
        <taxon>Chromadorea</taxon>
        <taxon>Rhabditida</taxon>
        <taxon>Spirurina</taxon>
        <taxon>Oxyuridomorpha</taxon>
        <taxon>Oxyuroidea</taxon>
        <taxon>Oxyuridae</taxon>
        <taxon>Enterobius</taxon>
    </lineage>
</organism>
<dbReference type="Proteomes" id="UP000274131">
    <property type="component" value="Unassembled WGS sequence"/>
</dbReference>
<dbReference type="STRING" id="51028.A0A0N4VBI0"/>
<keyword evidence="2" id="KW-0238">DNA-binding</keyword>
<dbReference type="AlphaFoldDB" id="A0A0N4VBI0"/>
<dbReference type="SMART" id="SM00674">
    <property type="entry name" value="CENPB"/>
    <property type="match status" value="1"/>
</dbReference>
<dbReference type="GO" id="GO:0005634">
    <property type="term" value="C:nucleus"/>
    <property type="evidence" value="ECO:0007669"/>
    <property type="project" value="UniProtKB-SubCell"/>
</dbReference>
<reference evidence="5 6" key="2">
    <citation type="submission" date="2018-10" db="EMBL/GenBank/DDBJ databases">
        <authorList>
            <consortium name="Pathogen Informatics"/>
        </authorList>
    </citation>
    <scope>NUCLEOTIDE SEQUENCE [LARGE SCALE GENOMIC DNA]</scope>
</reference>
<dbReference type="WBParaSite" id="EVEC_0000788801-mRNA-1">
    <property type="protein sequence ID" value="EVEC_0000788801-mRNA-1"/>
    <property type="gene ID" value="EVEC_0000788801"/>
</dbReference>
<dbReference type="InterPro" id="IPR050863">
    <property type="entry name" value="CenT-Element_Derived"/>
</dbReference>
<dbReference type="PROSITE" id="PS51253">
    <property type="entry name" value="HTH_CENPB"/>
    <property type="match status" value="1"/>
</dbReference>
<dbReference type="SUPFAM" id="SSF46689">
    <property type="entry name" value="Homeodomain-like"/>
    <property type="match status" value="1"/>
</dbReference>
<feature type="region of interest" description="Disordered" evidence="3">
    <location>
        <begin position="220"/>
        <end position="249"/>
    </location>
</feature>
<dbReference type="EMBL" id="UXUI01008895">
    <property type="protein sequence ID" value="VDD92621.1"/>
    <property type="molecule type" value="Genomic_DNA"/>
</dbReference>
<accession>A0A0N4VBI0</accession>
<evidence type="ECO:0000259" key="4">
    <source>
        <dbReference type="PROSITE" id="PS51253"/>
    </source>
</evidence>
<dbReference type="InterPro" id="IPR006600">
    <property type="entry name" value="HTH_CenpB_DNA-bd_dom"/>
</dbReference>
<proteinExistence type="predicted"/>
<name>A0A0N4VBI0_ENTVE</name>
<evidence type="ECO:0000313" key="6">
    <source>
        <dbReference type="Proteomes" id="UP000274131"/>
    </source>
</evidence>
<dbReference type="GO" id="GO:0003677">
    <property type="term" value="F:DNA binding"/>
    <property type="evidence" value="ECO:0007669"/>
    <property type="project" value="UniProtKB-KW"/>
</dbReference>
<evidence type="ECO:0000256" key="3">
    <source>
        <dbReference type="SAM" id="MobiDB-lite"/>
    </source>
</evidence>
<dbReference type="OrthoDB" id="5875523at2759"/>
<evidence type="ECO:0000256" key="2">
    <source>
        <dbReference type="ARBA" id="ARBA00023125"/>
    </source>
</evidence>
<evidence type="ECO:0000313" key="7">
    <source>
        <dbReference type="WBParaSite" id="EVEC_0000788801-mRNA-1"/>
    </source>
</evidence>
<comment type="subcellular location">
    <subcellularLocation>
        <location evidence="1">Nucleus</location>
    </subcellularLocation>
</comment>
<dbReference type="Pfam" id="PF03221">
    <property type="entry name" value="HTH_Tnp_Tc5"/>
    <property type="match status" value="1"/>
</dbReference>
<evidence type="ECO:0000313" key="5">
    <source>
        <dbReference type="EMBL" id="VDD92621.1"/>
    </source>
</evidence>
<feature type="domain" description="HTH CENPB-type" evidence="4">
    <location>
        <begin position="53"/>
        <end position="124"/>
    </location>
</feature>
<protein>
    <submittedName>
        <fullName evidence="7">HTH CENPB-type domain-containing protein</fullName>
    </submittedName>
</protein>
<feature type="compositionally biased region" description="Basic and acidic residues" evidence="3">
    <location>
        <begin position="240"/>
        <end position="249"/>
    </location>
</feature>
<gene>
    <name evidence="5" type="ORF">EVEC_LOCUS7372</name>
</gene>
<dbReference type="PANTHER" id="PTHR19303">
    <property type="entry name" value="TRANSPOSON"/>
    <property type="match status" value="1"/>
</dbReference>
<dbReference type="Gene3D" id="1.10.10.60">
    <property type="entry name" value="Homeodomain-like"/>
    <property type="match status" value="1"/>
</dbReference>